<feature type="domain" description="Type I restriction modification DNA specificity" evidence="4">
    <location>
        <begin position="45"/>
        <end position="198"/>
    </location>
</feature>
<dbReference type="PANTHER" id="PTHR30408">
    <property type="entry name" value="TYPE-1 RESTRICTION ENZYME ECOKI SPECIFICITY PROTEIN"/>
    <property type="match status" value="1"/>
</dbReference>
<evidence type="ECO:0000256" key="3">
    <source>
        <dbReference type="ARBA" id="ARBA00023125"/>
    </source>
</evidence>
<proteinExistence type="inferred from homology"/>
<dbReference type="InterPro" id="IPR000055">
    <property type="entry name" value="Restrct_endonuc_typeI_TRD"/>
</dbReference>
<organism evidence="5 6">
    <name type="scientific">Candidatus Thiodictyon syntrophicum</name>
    <dbReference type="NCBI Taxonomy" id="1166950"/>
    <lineage>
        <taxon>Bacteria</taxon>
        <taxon>Pseudomonadati</taxon>
        <taxon>Pseudomonadota</taxon>
        <taxon>Gammaproteobacteria</taxon>
        <taxon>Chromatiales</taxon>
        <taxon>Chromatiaceae</taxon>
        <taxon>Thiodictyon</taxon>
    </lineage>
</organism>
<dbReference type="OrthoDB" id="9798929at2"/>
<dbReference type="InterPro" id="IPR044946">
    <property type="entry name" value="Restrct_endonuc_typeI_TRD_sf"/>
</dbReference>
<gene>
    <name evidence="5" type="ORF">THSYN_04730</name>
</gene>
<dbReference type="Gene3D" id="1.10.287.1120">
    <property type="entry name" value="Bipartite methylase S protein"/>
    <property type="match status" value="2"/>
</dbReference>
<evidence type="ECO:0000256" key="1">
    <source>
        <dbReference type="ARBA" id="ARBA00010923"/>
    </source>
</evidence>
<dbReference type="AlphaFoldDB" id="A0A2K8U406"/>
<evidence type="ECO:0000313" key="5">
    <source>
        <dbReference type="EMBL" id="AUB80326.1"/>
    </source>
</evidence>
<comment type="similarity">
    <text evidence="1">Belongs to the type-I restriction system S methylase family.</text>
</comment>
<protein>
    <recommendedName>
        <fullName evidence="4">Type I restriction modification DNA specificity domain-containing protein</fullName>
    </recommendedName>
</protein>
<reference evidence="5 6" key="1">
    <citation type="submission" date="2017-03" db="EMBL/GenBank/DDBJ databases">
        <title>Complete genome sequence of Candidatus 'Thiodictyon syntrophicum' sp. nov. strain Cad16T, a photolithoautotroph purple sulfur bacterium isolated from an alpine meromictic lake.</title>
        <authorList>
            <person name="Luedin S.M."/>
            <person name="Pothier J.F."/>
            <person name="Danza F."/>
            <person name="Storelli N."/>
            <person name="Wittwer M."/>
            <person name="Tonolla M."/>
        </authorList>
    </citation>
    <scope>NUCLEOTIDE SEQUENCE [LARGE SCALE GENOMIC DNA]</scope>
    <source>
        <strain evidence="5 6">Cad16T</strain>
    </source>
</reference>
<dbReference type="KEGG" id="tsy:THSYN_04730"/>
<dbReference type="SUPFAM" id="SSF116734">
    <property type="entry name" value="DNA methylase specificity domain"/>
    <property type="match status" value="1"/>
</dbReference>
<dbReference type="Pfam" id="PF01420">
    <property type="entry name" value="Methylase_S"/>
    <property type="match status" value="1"/>
</dbReference>
<dbReference type="GO" id="GO:0003677">
    <property type="term" value="F:DNA binding"/>
    <property type="evidence" value="ECO:0007669"/>
    <property type="project" value="UniProtKB-KW"/>
</dbReference>
<sequence>MALGDVDALLGGLDRLVAKKRNLKQAAMQQLLTGRTRLPGFHGAWEVNCLGNVAHIKTGSRNNEDKIEGGKYPFFVRSDVIERIDTYSHDCEAILVPGEGRIGSIFHYIRGRFDVHQRVYAITQFEPEVSAKFVYLYMAMHFGVWAMQNTVKATVDSLRLPTFQTFEMRLPPTKDEQTAIAAVLADMDAELAALESRRTKTRALKQAMMQELLTGRTRLVAPKDAVHAQVKE</sequence>
<evidence type="ECO:0000259" key="4">
    <source>
        <dbReference type="Pfam" id="PF01420"/>
    </source>
</evidence>
<dbReference type="PANTHER" id="PTHR30408:SF12">
    <property type="entry name" value="TYPE I RESTRICTION ENZYME MJAVIII SPECIFICITY SUBUNIT"/>
    <property type="match status" value="1"/>
</dbReference>
<evidence type="ECO:0000256" key="2">
    <source>
        <dbReference type="ARBA" id="ARBA00022747"/>
    </source>
</evidence>
<evidence type="ECO:0000313" key="6">
    <source>
        <dbReference type="Proteomes" id="UP000232638"/>
    </source>
</evidence>
<dbReference type="Gene3D" id="3.90.220.20">
    <property type="entry name" value="DNA methylase specificity domains"/>
    <property type="match status" value="1"/>
</dbReference>
<keyword evidence="2" id="KW-0680">Restriction system</keyword>
<dbReference type="GO" id="GO:0009307">
    <property type="term" value="P:DNA restriction-modification system"/>
    <property type="evidence" value="ECO:0007669"/>
    <property type="project" value="UniProtKB-KW"/>
</dbReference>
<keyword evidence="3" id="KW-0238">DNA-binding</keyword>
<dbReference type="Proteomes" id="UP000232638">
    <property type="component" value="Chromosome"/>
</dbReference>
<dbReference type="EMBL" id="CP020370">
    <property type="protein sequence ID" value="AUB80326.1"/>
    <property type="molecule type" value="Genomic_DNA"/>
</dbReference>
<keyword evidence="6" id="KW-1185">Reference proteome</keyword>
<dbReference type="InterPro" id="IPR052021">
    <property type="entry name" value="Type-I_RS_S_subunit"/>
</dbReference>
<dbReference type="RefSeq" id="WP_100918127.1">
    <property type="nucleotide sequence ID" value="NZ_CP020370.1"/>
</dbReference>
<name>A0A2K8U406_9GAMM</name>
<accession>A0A2K8U406</accession>